<dbReference type="OrthoDB" id="8766450at2"/>
<sequence>MEPRQTPLRIALLFNANKSYDRHVFAGIGQYLGSTRVDWDLFLEEDFRCRVQGIERWRGDGIIADFDDPTVAEALTRTALPVVGVGGSYRDATLYPQGMPYVATDNAKLVRLGYTHLIDQGLERFAFYGMPPAPDHRWALEREAAFVELLQADGREPIIYRGRPTSAGGWDVAVEHLVAWLEALPKPIGILCVTDARARQLIQACLLAGIAIPEQVAVVGIDNDALARMLMRIPLTSVIQGTEEMGRTAAHLLHQMLRGIDHSATRIVVPPAGINVQASSRHQPVRSAHVMRARLYIRQYGCLGIKVEQVAEHVGVSRTVLEEHFRRELKQTVHQALLQHKLESARELLVKTDLPLAEIAVRCGFTSLPYLYAVFRREYDMTPREFQAEARRRDAVQTATP</sequence>
<feature type="domain" description="HTH araC/xylS-type" evidence="4">
    <location>
        <begin position="291"/>
        <end position="389"/>
    </location>
</feature>
<dbReference type="SMART" id="SM00342">
    <property type="entry name" value="HTH_ARAC"/>
    <property type="match status" value="1"/>
</dbReference>
<dbReference type="InterPro" id="IPR028082">
    <property type="entry name" value="Peripla_BP_I"/>
</dbReference>
<evidence type="ECO:0000256" key="1">
    <source>
        <dbReference type="ARBA" id="ARBA00023015"/>
    </source>
</evidence>
<protein>
    <submittedName>
        <fullName evidence="5">Xylose activator XylR</fullName>
    </submittedName>
</protein>
<dbReference type="CDD" id="cd01543">
    <property type="entry name" value="PBP1_XylR"/>
    <property type="match status" value="1"/>
</dbReference>
<dbReference type="InterPro" id="IPR054031">
    <property type="entry name" value="XylR_PBP1"/>
</dbReference>
<dbReference type="Proteomes" id="UP000270530">
    <property type="component" value="Chromosome"/>
</dbReference>
<evidence type="ECO:0000256" key="3">
    <source>
        <dbReference type="ARBA" id="ARBA00023163"/>
    </source>
</evidence>
<keyword evidence="2" id="KW-0238">DNA-binding</keyword>
<dbReference type="AlphaFoldDB" id="A0A2Z6E855"/>
<dbReference type="GO" id="GO:0003700">
    <property type="term" value="F:DNA-binding transcription factor activity"/>
    <property type="evidence" value="ECO:0007669"/>
    <property type="project" value="InterPro"/>
</dbReference>
<gene>
    <name evidence="5" type="ORF">ALSL_2699</name>
</gene>
<dbReference type="PANTHER" id="PTHR30146">
    <property type="entry name" value="LACI-RELATED TRANSCRIPTIONAL REPRESSOR"/>
    <property type="match status" value="1"/>
</dbReference>
<dbReference type="InterPro" id="IPR046335">
    <property type="entry name" value="LacI/GalR-like_sensor"/>
</dbReference>
<name>A0A2Z6E855_9GAMM</name>
<evidence type="ECO:0000259" key="4">
    <source>
        <dbReference type="PROSITE" id="PS01124"/>
    </source>
</evidence>
<dbReference type="SUPFAM" id="SSF46689">
    <property type="entry name" value="Homeodomain-like"/>
    <property type="match status" value="1"/>
</dbReference>
<dbReference type="PROSITE" id="PS00041">
    <property type="entry name" value="HTH_ARAC_FAMILY_1"/>
    <property type="match status" value="1"/>
</dbReference>
<dbReference type="Gene3D" id="3.40.50.2300">
    <property type="match status" value="2"/>
</dbReference>
<evidence type="ECO:0000313" key="5">
    <source>
        <dbReference type="EMBL" id="BBD81323.1"/>
    </source>
</evidence>
<dbReference type="Pfam" id="PF22177">
    <property type="entry name" value="PBP1_XylR"/>
    <property type="match status" value="1"/>
</dbReference>
<keyword evidence="1" id="KW-0805">Transcription regulation</keyword>
<dbReference type="Gene3D" id="1.10.10.60">
    <property type="entry name" value="Homeodomain-like"/>
    <property type="match status" value="1"/>
</dbReference>
<keyword evidence="3" id="KW-0804">Transcription</keyword>
<proteinExistence type="predicted"/>
<dbReference type="InterPro" id="IPR018062">
    <property type="entry name" value="HTH_AraC-typ_CS"/>
</dbReference>
<evidence type="ECO:0000256" key="2">
    <source>
        <dbReference type="ARBA" id="ARBA00023125"/>
    </source>
</evidence>
<dbReference type="SUPFAM" id="SSF53822">
    <property type="entry name" value="Periplasmic binding protein-like I"/>
    <property type="match status" value="1"/>
</dbReference>
<evidence type="ECO:0000313" key="6">
    <source>
        <dbReference type="Proteomes" id="UP000270530"/>
    </source>
</evidence>
<dbReference type="Pfam" id="PF13377">
    <property type="entry name" value="Peripla_BP_3"/>
    <property type="match status" value="1"/>
</dbReference>
<dbReference type="RefSeq" id="WP_126539901.1">
    <property type="nucleotide sequence ID" value="NZ_AP018560.1"/>
</dbReference>
<dbReference type="EMBL" id="AP018560">
    <property type="protein sequence ID" value="BBD81323.1"/>
    <property type="molecule type" value="Genomic_DNA"/>
</dbReference>
<keyword evidence="6" id="KW-1185">Reference proteome</keyword>
<dbReference type="GO" id="GO:0000976">
    <property type="term" value="F:transcription cis-regulatory region binding"/>
    <property type="evidence" value="ECO:0007669"/>
    <property type="project" value="TreeGrafter"/>
</dbReference>
<reference evidence="6" key="2">
    <citation type="submission" date="2018-06" db="EMBL/GenBank/DDBJ databases">
        <title>Genome sequence of Rhodanobacteraceae bacterium strain Dysh456.</title>
        <authorList>
            <person name="Fukui M."/>
        </authorList>
    </citation>
    <scope>NUCLEOTIDE SEQUENCE [LARGE SCALE GENOMIC DNA]</scope>
    <source>
        <strain evidence="6">Dysh456</strain>
    </source>
</reference>
<dbReference type="PROSITE" id="PS01124">
    <property type="entry name" value="HTH_ARAC_FAMILY_2"/>
    <property type="match status" value="1"/>
</dbReference>
<dbReference type="PANTHER" id="PTHR30146:SF24">
    <property type="entry name" value="XYLOSE OPERON REGULATORY PROTEIN"/>
    <property type="match status" value="1"/>
</dbReference>
<dbReference type="InterPro" id="IPR009057">
    <property type="entry name" value="Homeodomain-like_sf"/>
</dbReference>
<dbReference type="Pfam" id="PF12833">
    <property type="entry name" value="HTH_18"/>
    <property type="match status" value="1"/>
</dbReference>
<organism evidence="5 6">
    <name type="scientific">Aerosticca soli</name>
    <dbReference type="NCBI Taxonomy" id="2010829"/>
    <lineage>
        <taxon>Bacteria</taxon>
        <taxon>Pseudomonadati</taxon>
        <taxon>Pseudomonadota</taxon>
        <taxon>Gammaproteobacteria</taxon>
        <taxon>Lysobacterales</taxon>
        <taxon>Rhodanobacteraceae</taxon>
        <taxon>Aerosticca</taxon>
    </lineage>
</organism>
<reference evidence="6" key="1">
    <citation type="submission" date="2018-04" db="EMBL/GenBank/DDBJ databases">
        <authorList>
            <person name="Watanabe M."/>
            <person name="Kojima H."/>
        </authorList>
    </citation>
    <scope>NUCLEOTIDE SEQUENCE [LARGE SCALE GENOMIC DNA]</scope>
    <source>
        <strain evidence="6">Dysh456</strain>
    </source>
</reference>
<dbReference type="KEGG" id="rbd:ALSL_2699"/>
<accession>A0A2Z6E855</accession>
<dbReference type="InterPro" id="IPR018060">
    <property type="entry name" value="HTH_AraC"/>
</dbReference>